<dbReference type="PROSITE" id="PS51318">
    <property type="entry name" value="TAT"/>
    <property type="match status" value="1"/>
</dbReference>
<evidence type="ECO:0000313" key="1">
    <source>
        <dbReference type="EMBL" id="MBG6134185.1"/>
    </source>
</evidence>
<dbReference type="InterPro" id="IPR006311">
    <property type="entry name" value="TAT_signal"/>
</dbReference>
<name>A0A8J7G7A3_9ACTN</name>
<dbReference type="Proteomes" id="UP000622552">
    <property type="component" value="Unassembled WGS sequence"/>
</dbReference>
<dbReference type="AlphaFoldDB" id="A0A8J7G7A3"/>
<proteinExistence type="predicted"/>
<keyword evidence="2" id="KW-1185">Reference proteome</keyword>
<comment type="caution">
    <text evidence="1">The sequence shown here is derived from an EMBL/GenBank/DDBJ whole genome shotgun (WGS) entry which is preliminary data.</text>
</comment>
<accession>A0A8J7G7A3</accession>
<reference evidence="1" key="1">
    <citation type="submission" date="2020-11" db="EMBL/GenBank/DDBJ databases">
        <title>Sequencing the genomes of 1000 actinobacteria strains.</title>
        <authorList>
            <person name="Klenk H.-P."/>
        </authorList>
    </citation>
    <scope>NUCLEOTIDE SEQUENCE</scope>
    <source>
        <strain evidence="1">DSM 45356</strain>
    </source>
</reference>
<sequence length="151" mass="16237">MSIMLSRRRWLVGAAVLIAVAGAVVGIRVFYPGQWSCVVGAGHVPVPADDAGPDVVVRTYLRALSAHDRSTAQELYPGGVDGKSCNIRSIQDVRVAAVSVTEDRVRVTAQYTQTSFDEAESGSADGPVGRNYYLDRTRDRGTWRIVDAGQG</sequence>
<organism evidence="1 2">
    <name type="scientific">Longispora fulva</name>
    <dbReference type="NCBI Taxonomy" id="619741"/>
    <lineage>
        <taxon>Bacteria</taxon>
        <taxon>Bacillati</taxon>
        <taxon>Actinomycetota</taxon>
        <taxon>Actinomycetes</taxon>
        <taxon>Micromonosporales</taxon>
        <taxon>Micromonosporaceae</taxon>
        <taxon>Longispora</taxon>
    </lineage>
</organism>
<protein>
    <submittedName>
        <fullName evidence="1">Uncharacterized protein</fullName>
    </submittedName>
</protein>
<gene>
    <name evidence="1" type="ORF">IW245_000379</name>
</gene>
<dbReference type="EMBL" id="JADOUF010000001">
    <property type="protein sequence ID" value="MBG6134185.1"/>
    <property type="molecule type" value="Genomic_DNA"/>
</dbReference>
<dbReference type="RefSeq" id="WP_197001448.1">
    <property type="nucleotide sequence ID" value="NZ_BONS01000026.1"/>
</dbReference>
<evidence type="ECO:0000313" key="2">
    <source>
        <dbReference type="Proteomes" id="UP000622552"/>
    </source>
</evidence>